<protein>
    <submittedName>
        <fullName evidence="2">SWIM-type zinc finger 7 associated protein 1</fullName>
    </submittedName>
</protein>
<sequence length="253" mass="27158">MAQVLCRVLCELGKHPRGCCLQGPGAGSPQDPDPVRKDSPISVQEEPGYGPQGPPLLLLGPSRSGKSGLLFMAAVLAAEEGAGPVIFLSRDPLQKVPGTGRTARDPLTLKQIRFLYPATPEELLRQLSSLHLASPSPSFLLLDGLERYLPPCSGPAEGAHISALLLDAASHLRCGLVVSAVPPADGTEGPFMAVERYFPTRCQLYPEMTTDVEETAAAYNIAFSNYLPEWILHVQEDGKLKIFPIKAQRPADT</sequence>
<dbReference type="Ensembl" id="ENSLLET00000035544.1">
    <property type="protein sequence ID" value="ENSLLEP00000034240.1"/>
    <property type="gene ID" value="ENSLLEG00000021653.1"/>
</dbReference>
<dbReference type="PANTHER" id="PTHR28653:SF1">
    <property type="entry name" value="ATPASE SWSAP1"/>
    <property type="match status" value="1"/>
</dbReference>
<accession>A0A8C5QBN3</accession>
<dbReference type="GO" id="GO:0097196">
    <property type="term" value="C:Shu complex"/>
    <property type="evidence" value="ECO:0007669"/>
    <property type="project" value="TreeGrafter"/>
</dbReference>
<evidence type="ECO:0000313" key="3">
    <source>
        <dbReference type="Proteomes" id="UP000694569"/>
    </source>
</evidence>
<dbReference type="GeneTree" id="ENSGT00390000007170"/>
<keyword evidence="3" id="KW-1185">Reference proteome</keyword>
<reference evidence="2" key="2">
    <citation type="submission" date="2025-09" db="UniProtKB">
        <authorList>
            <consortium name="Ensembl"/>
        </authorList>
    </citation>
    <scope>IDENTIFICATION</scope>
</reference>
<dbReference type="InterPro" id="IPR027417">
    <property type="entry name" value="P-loop_NTPase"/>
</dbReference>
<evidence type="ECO:0000313" key="2">
    <source>
        <dbReference type="Ensembl" id="ENSLLEP00000034240.1"/>
    </source>
</evidence>
<dbReference type="GO" id="GO:0003697">
    <property type="term" value="F:single-stranded DNA binding"/>
    <property type="evidence" value="ECO:0007669"/>
    <property type="project" value="TreeGrafter"/>
</dbReference>
<dbReference type="GO" id="GO:0000724">
    <property type="term" value="P:double-strand break repair via homologous recombination"/>
    <property type="evidence" value="ECO:0007669"/>
    <property type="project" value="TreeGrafter"/>
</dbReference>
<evidence type="ECO:0000256" key="1">
    <source>
        <dbReference type="SAM" id="MobiDB-lite"/>
    </source>
</evidence>
<dbReference type="AlphaFoldDB" id="A0A8C5QBN3"/>
<dbReference type="PANTHER" id="PTHR28653">
    <property type="match status" value="1"/>
</dbReference>
<organism evidence="2 3">
    <name type="scientific">Leptobrachium leishanense</name>
    <name type="common">Leishan spiny toad</name>
    <dbReference type="NCBI Taxonomy" id="445787"/>
    <lineage>
        <taxon>Eukaryota</taxon>
        <taxon>Metazoa</taxon>
        <taxon>Chordata</taxon>
        <taxon>Craniata</taxon>
        <taxon>Vertebrata</taxon>
        <taxon>Euteleostomi</taxon>
        <taxon>Amphibia</taxon>
        <taxon>Batrachia</taxon>
        <taxon>Anura</taxon>
        <taxon>Pelobatoidea</taxon>
        <taxon>Megophryidae</taxon>
        <taxon>Leptobrachium</taxon>
    </lineage>
</organism>
<dbReference type="Proteomes" id="UP000694569">
    <property type="component" value="Unplaced"/>
</dbReference>
<dbReference type="OrthoDB" id="67296at2759"/>
<reference evidence="2" key="1">
    <citation type="submission" date="2025-08" db="UniProtKB">
        <authorList>
            <consortium name="Ensembl"/>
        </authorList>
    </citation>
    <scope>IDENTIFICATION</scope>
</reference>
<name>A0A8C5QBN3_9ANUR</name>
<dbReference type="SUPFAM" id="SSF52540">
    <property type="entry name" value="P-loop containing nucleoside triphosphate hydrolases"/>
    <property type="match status" value="1"/>
</dbReference>
<proteinExistence type="predicted"/>
<feature type="region of interest" description="Disordered" evidence="1">
    <location>
        <begin position="20"/>
        <end position="55"/>
    </location>
</feature>
<gene>
    <name evidence="2" type="primary">SWSAP1</name>
</gene>